<dbReference type="GO" id="GO:0004864">
    <property type="term" value="F:protein phosphatase inhibitor activity"/>
    <property type="evidence" value="ECO:0007669"/>
    <property type="project" value="InterPro"/>
</dbReference>
<dbReference type="EMBL" id="JAVFHQ010000026">
    <property type="protein sequence ID" value="KAK4544257.1"/>
    <property type="molecule type" value="Genomic_DNA"/>
</dbReference>
<accession>A0AAV9JG88</accession>
<proteinExistence type="predicted"/>
<dbReference type="Proteomes" id="UP001324427">
    <property type="component" value="Unassembled WGS sequence"/>
</dbReference>
<protein>
    <recommendedName>
        <fullName evidence="4">Glc8 protein</fullName>
    </recommendedName>
</protein>
<dbReference type="AlphaFoldDB" id="A0AAV9JG88"/>
<comment type="caution">
    <text evidence="2">The sequence shown here is derived from an EMBL/GenBank/DDBJ whole genome shotgun (WGS) entry which is preliminary data.</text>
</comment>
<evidence type="ECO:0008006" key="4">
    <source>
        <dbReference type="Google" id="ProtNLM"/>
    </source>
</evidence>
<evidence type="ECO:0000256" key="1">
    <source>
        <dbReference type="SAM" id="MobiDB-lite"/>
    </source>
</evidence>
<dbReference type="Gene3D" id="6.10.250.1050">
    <property type="match status" value="1"/>
</dbReference>
<feature type="region of interest" description="Disordered" evidence="1">
    <location>
        <begin position="1"/>
        <end position="117"/>
    </location>
</feature>
<evidence type="ECO:0000313" key="2">
    <source>
        <dbReference type="EMBL" id="KAK4544257.1"/>
    </source>
</evidence>
<keyword evidence="3" id="KW-1185">Reference proteome</keyword>
<gene>
    <name evidence="2" type="ORF">LTR36_004467</name>
</gene>
<name>A0AAV9JG88_9PEZI</name>
<dbReference type="Pfam" id="PF04979">
    <property type="entry name" value="IPP-2"/>
    <property type="match status" value="1"/>
</dbReference>
<dbReference type="InterPro" id="IPR007062">
    <property type="entry name" value="PPI-2"/>
</dbReference>
<feature type="compositionally biased region" description="Basic and acidic residues" evidence="1">
    <location>
        <begin position="204"/>
        <end position="233"/>
    </location>
</feature>
<organism evidence="2 3">
    <name type="scientific">Oleoguttula mirabilis</name>
    <dbReference type="NCBI Taxonomy" id="1507867"/>
    <lineage>
        <taxon>Eukaryota</taxon>
        <taxon>Fungi</taxon>
        <taxon>Dikarya</taxon>
        <taxon>Ascomycota</taxon>
        <taxon>Pezizomycotina</taxon>
        <taxon>Dothideomycetes</taxon>
        <taxon>Dothideomycetidae</taxon>
        <taxon>Mycosphaerellales</taxon>
        <taxon>Teratosphaeriaceae</taxon>
        <taxon>Oleoguttula</taxon>
    </lineage>
</organism>
<evidence type="ECO:0000313" key="3">
    <source>
        <dbReference type="Proteomes" id="UP001324427"/>
    </source>
</evidence>
<dbReference type="PANTHER" id="PTHR12398:SF20">
    <property type="entry name" value="PROTEIN PHOSPHATASE 1 REGULATORY INHIBITOR SUBUNIT 2"/>
    <property type="match status" value="1"/>
</dbReference>
<dbReference type="PANTHER" id="PTHR12398">
    <property type="entry name" value="PROTEIN PHOSPHATASE INHIBITOR"/>
    <property type="match status" value="1"/>
</dbReference>
<sequence>MAQTAPAPHSPAEVSKRPRGILKNSNSYHESPEARVSPTSERPSVAQHESPAISANTERPGMPNRERSEKEITQMNTELNAGAHRRTSSNPGRGSMSRRQSHQDGVMADGEPEEHGMRLKWDEANLYLNEGQMGGKMKIDEPKTPYARQYDPIEDEEEISNINAQDIAVDELEMDKPRSGSGSGRKSREADIPGLDLGEPELEPLGRRESDGERRVMVDDSMDLDDHGHHGEEGDANMSVEDKAKHRKFEEMRKKHYEMKNIKGLLGHSEELDALEEDEK</sequence>
<feature type="region of interest" description="Disordered" evidence="1">
    <location>
        <begin position="135"/>
        <end position="242"/>
    </location>
</feature>
<dbReference type="GO" id="GO:0009966">
    <property type="term" value="P:regulation of signal transduction"/>
    <property type="evidence" value="ECO:0007669"/>
    <property type="project" value="InterPro"/>
</dbReference>
<reference evidence="2 3" key="1">
    <citation type="submission" date="2021-11" db="EMBL/GenBank/DDBJ databases">
        <title>Black yeast isolated from Biological Soil Crust.</title>
        <authorList>
            <person name="Kurbessoian T."/>
        </authorList>
    </citation>
    <scope>NUCLEOTIDE SEQUENCE [LARGE SCALE GENOMIC DNA]</scope>
    <source>
        <strain evidence="2 3">CCFEE 5522</strain>
    </source>
</reference>